<name>A0ABS4VRW8_9PSEU</name>
<feature type="transmembrane region" description="Helical" evidence="2">
    <location>
        <begin position="88"/>
        <end position="111"/>
    </location>
</feature>
<accession>A0ABS4VRW8</accession>
<dbReference type="RefSeq" id="WP_210026732.1">
    <property type="nucleotide sequence ID" value="NZ_JAGINU010000001.1"/>
</dbReference>
<keyword evidence="2" id="KW-0812">Transmembrane</keyword>
<feature type="transmembrane region" description="Helical" evidence="2">
    <location>
        <begin position="194"/>
        <end position="214"/>
    </location>
</feature>
<feature type="compositionally biased region" description="Low complexity" evidence="1">
    <location>
        <begin position="48"/>
        <end position="68"/>
    </location>
</feature>
<dbReference type="Proteomes" id="UP001519295">
    <property type="component" value="Unassembled WGS sequence"/>
</dbReference>
<organism evidence="3 4">
    <name type="scientific">Pseudonocardia parietis</name>
    <dbReference type="NCBI Taxonomy" id="570936"/>
    <lineage>
        <taxon>Bacteria</taxon>
        <taxon>Bacillati</taxon>
        <taxon>Actinomycetota</taxon>
        <taxon>Actinomycetes</taxon>
        <taxon>Pseudonocardiales</taxon>
        <taxon>Pseudonocardiaceae</taxon>
        <taxon>Pseudonocardia</taxon>
    </lineage>
</organism>
<reference evidence="3 4" key="1">
    <citation type="submission" date="2021-03" db="EMBL/GenBank/DDBJ databases">
        <title>Sequencing the genomes of 1000 actinobacteria strains.</title>
        <authorList>
            <person name="Klenk H.-P."/>
        </authorList>
    </citation>
    <scope>NUCLEOTIDE SEQUENCE [LARGE SCALE GENOMIC DNA]</scope>
    <source>
        <strain evidence="3 4">DSM 45256</strain>
    </source>
</reference>
<sequence>MRAPDTGDRAPDSTGPRSPADPSGLPAYPTSDTGRSRPRDPAGPPLPGAAVPGPAGDTAGPAEAATPTHVTPAGPWPTVRPPSTRAVVLGRVAALVGVAWYCVVFSVATDVLSRAEYLLAGVVVGGILSLLGVLLLWLSASRTPSPVQPSRGPEMGLARDRTAATKVLRSGGTPDAEQRRLVAIEVLADAKLPLVTGATFALLGPLVVAAAHAGSTFGPVTAGLILLLLAGLGSRTWSAWALHRAADRRHTVPRFEETGSPWRPWS</sequence>
<protein>
    <recommendedName>
        <fullName evidence="5">Integral membrane protein</fullName>
    </recommendedName>
</protein>
<evidence type="ECO:0000256" key="1">
    <source>
        <dbReference type="SAM" id="MobiDB-lite"/>
    </source>
</evidence>
<keyword evidence="2" id="KW-1133">Transmembrane helix</keyword>
<evidence type="ECO:0000256" key="2">
    <source>
        <dbReference type="SAM" id="Phobius"/>
    </source>
</evidence>
<dbReference type="EMBL" id="JAGINU010000001">
    <property type="protein sequence ID" value="MBP2366661.1"/>
    <property type="molecule type" value="Genomic_DNA"/>
</dbReference>
<evidence type="ECO:0000313" key="4">
    <source>
        <dbReference type="Proteomes" id="UP001519295"/>
    </source>
</evidence>
<comment type="caution">
    <text evidence="3">The sequence shown here is derived from an EMBL/GenBank/DDBJ whole genome shotgun (WGS) entry which is preliminary data.</text>
</comment>
<feature type="region of interest" description="Disordered" evidence="1">
    <location>
        <begin position="1"/>
        <end position="81"/>
    </location>
</feature>
<proteinExistence type="predicted"/>
<feature type="transmembrane region" description="Helical" evidence="2">
    <location>
        <begin position="117"/>
        <end position="138"/>
    </location>
</feature>
<keyword evidence="4" id="KW-1185">Reference proteome</keyword>
<evidence type="ECO:0008006" key="5">
    <source>
        <dbReference type="Google" id="ProtNLM"/>
    </source>
</evidence>
<evidence type="ECO:0000313" key="3">
    <source>
        <dbReference type="EMBL" id="MBP2366661.1"/>
    </source>
</evidence>
<feature type="compositionally biased region" description="Basic and acidic residues" evidence="1">
    <location>
        <begin position="1"/>
        <end position="11"/>
    </location>
</feature>
<feature type="transmembrane region" description="Helical" evidence="2">
    <location>
        <begin position="220"/>
        <end position="242"/>
    </location>
</feature>
<keyword evidence="2" id="KW-0472">Membrane</keyword>
<gene>
    <name evidence="3" type="ORF">JOF36_002357</name>
</gene>